<evidence type="ECO:0000256" key="1">
    <source>
        <dbReference type="SAM" id="Coils"/>
    </source>
</evidence>
<dbReference type="GO" id="GO:0045505">
    <property type="term" value="F:dynein intermediate chain binding"/>
    <property type="evidence" value="ECO:0007669"/>
    <property type="project" value="InterPro"/>
</dbReference>
<dbReference type="GO" id="GO:0007018">
    <property type="term" value="P:microtubule-based movement"/>
    <property type="evidence" value="ECO:0007669"/>
    <property type="project" value="InterPro"/>
</dbReference>
<keyword evidence="3" id="KW-1185">Reference proteome</keyword>
<dbReference type="Proteomes" id="UP001054837">
    <property type="component" value="Unassembled WGS sequence"/>
</dbReference>
<comment type="caution">
    <text evidence="2">The sequence shown here is derived from an EMBL/GenBank/DDBJ whole genome shotgun (WGS) entry which is preliminary data.</text>
</comment>
<dbReference type="PANTHER" id="PTHR22878">
    <property type="entry name" value="DYNEIN HEAVY CHAIN 6, AXONEMAL-LIKE-RELATED"/>
    <property type="match status" value="1"/>
</dbReference>
<dbReference type="AlphaFoldDB" id="A0AAV4P9R9"/>
<feature type="coiled-coil region" evidence="1">
    <location>
        <begin position="837"/>
        <end position="864"/>
    </location>
</feature>
<accession>A0AAV4P9R9</accession>
<dbReference type="GO" id="GO:0051959">
    <property type="term" value="F:dynein light intermediate chain binding"/>
    <property type="evidence" value="ECO:0007669"/>
    <property type="project" value="InterPro"/>
</dbReference>
<organism evidence="2 3">
    <name type="scientific">Caerostris darwini</name>
    <dbReference type="NCBI Taxonomy" id="1538125"/>
    <lineage>
        <taxon>Eukaryota</taxon>
        <taxon>Metazoa</taxon>
        <taxon>Ecdysozoa</taxon>
        <taxon>Arthropoda</taxon>
        <taxon>Chelicerata</taxon>
        <taxon>Arachnida</taxon>
        <taxon>Araneae</taxon>
        <taxon>Araneomorphae</taxon>
        <taxon>Entelegynae</taxon>
        <taxon>Araneoidea</taxon>
        <taxon>Araneidae</taxon>
        <taxon>Caerostris</taxon>
    </lineage>
</organism>
<dbReference type="EMBL" id="BPLQ01002541">
    <property type="protein sequence ID" value="GIX93763.1"/>
    <property type="molecule type" value="Genomic_DNA"/>
</dbReference>
<dbReference type="InterPro" id="IPR026983">
    <property type="entry name" value="DHC"/>
</dbReference>
<evidence type="ECO:0000313" key="2">
    <source>
        <dbReference type="EMBL" id="GIX93763.1"/>
    </source>
</evidence>
<evidence type="ECO:0000313" key="3">
    <source>
        <dbReference type="Proteomes" id="UP001054837"/>
    </source>
</evidence>
<proteinExistence type="predicted"/>
<protein>
    <submittedName>
        <fullName evidence="2">Dynein heavy chain 1, axonemal</fullName>
    </submittedName>
</protein>
<gene>
    <name evidence="2" type="primary">Dnah1</name>
    <name evidence="2" type="ORF">CDAR_606321</name>
</gene>
<reference evidence="2 3" key="1">
    <citation type="submission" date="2021-06" db="EMBL/GenBank/DDBJ databases">
        <title>Caerostris darwini draft genome.</title>
        <authorList>
            <person name="Kono N."/>
            <person name="Arakawa K."/>
        </authorList>
    </citation>
    <scope>NUCLEOTIDE SEQUENCE [LARGE SCALE GENOMIC DNA]</scope>
</reference>
<dbReference type="GO" id="GO:0030286">
    <property type="term" value="C:dynein complex"/>
    <property type="evidence" value="ECO:0007669"/>
    <property type="project" value="InterPro"/>
</dbReference>
<sequence>MPNTEKGKATHVPLTPTIFEESKETREKCPQSLMESLYWQMLGWAHTPPFVKADLTCPVRLHAPSSKETPASSELYFKKGFDPKVQVGDRVPYGYFSRDVVIDLEKRRFAKQDFKMILEEMGITVDVIRPPILRHREKFSFSKSPLDGIPSEPFLPLELFDDDWYYETRSPQEWLSLGLSDDEKKPVPGTALIPVNPYDEGEGILLEWQKVAVLDYDPEKKLFLVRNETDCSEDGKPPVFETSKSSDLWIPRIHLKFEAEEPLRFAKRIRSAITTRHVVEESIRINYYVENIPIEEESLPKWLHKDLEGLIAIARRSCQLRPRLKWIKDELEVNIKEMKLEFKRAINSLSYLDITGQNPNLIAEFQNEKLKNVIEPHKKGHLVKLNYSFKERFESFRCKTLWNQSEAVQALNLVQDEISKVHIMPLFNLSSDDISALDHFETEQRTQLYKAQKYIHGTWLNTIANSILSTMSKCKIGSYDLNQTVQHTFKLTKIGKLLKLMGFKMQDVTRHMVTESLSQFASIFQDACANLSEVKDKFEWREPFSCNKWIPLRNPIFEVGLELKGTHLEFVVDLHKHRDIVVDLFEEALRVTQGLPRLEKLVMKKLLYKPDDKLESVLSSEPQISNWKKKIVTGINRAIIVSVAYARAYNETLKAFKEDQINYVKKLARAKATCDQLKDIIEMHYSEKERLLDVIPLYVDIGPFRLITEGVRTAAVRKHEQLADAVLDHFYDKLRQKMETLNDQFLVLLDRVEQTTGNIEDMLEKKVWCRTVPNKIERLSDDVNVLRADCRLIASFNRNMDDDDFTTYWRIQELPQITMQRLDTRMASFDSEREIHRENLAVDLKQLEANIEHFSREVSSLAELWDTENTTNTATDIRKTRKEITMMGDRAQLLNKREKLFGKEATDFSEIEQLSQKLTPVELFWLNAAEFYKYRERVVSEEISMDPKELHEKILEFQTNLKKSLEHFTEDLNPQIHNSIESVITEMSEFLKSKWVA</sequence>
<name>A0AAV4P9R9_9ARAC</name>
<dbReference type="PANTHER" id="PTHR22878:SF68">
    <property type="entry name" value="DYNEIN HEAVY CHAIN 6, AXONEMAL-LIKE"/>
    <property type="match status" value="1"/>
</dbReference>
<keyword evidence="1" id="KW-0175">Coiled coil</keyword>